<accession>X1GKU8</accession>
<name>X1GKU8_9ZZZZ</name>
<feature type="non-terminal residue" evidence="1">
    <location>
        <position position="100"/>
    </location>
</feature>
<proteinExistence type="predicted"/>
<evidence type="ECO:0000313" key="1">
    <source>
        <dbReference type="EMBL" id="GAH42254.1"/>
    </source>
</evidence>
<dbReference type="AlphaFoldDB" id="X1GKU8"/>
<sequence length="100" mass="11359">MTTELDRKIYAYYKRRKALAKRKYVLDGWEEDRSFLGMALALYPEDCGLACFSNSKEGSKPSKARRDLSLRWQGHKMLADARALVESLADSAQQALVDLA</sequence>
<gene>
    <name evidence="1" type="ORF">S03H2_11464</name>
</gene>
<organism evidence="1">
    <name type="scientific">marine sediment metagenome</name>
    <dbReference type="NCBI Taxonomy" id="412755"/>
    <lineage>
        <taxon>unclassified sequences</taxon>
        <taxon>metagenomes</taxon>
        <taxon>ecological metagenomes</taxon>
    </lineage>
</organism>
<comment type="caution">
    <text evidence="1">The sequence shown here is derived from an EMBL/GenBank/DDBJ whole genome shotgun (WGS) entry which is preliminary data.</text>
</comment>
<dbReference type="EMBL" id="BARU01005852">
    <property type="protein sequence ID" value="GAH42254.1"/>
    <property type="molecule type" value="Genomic_DNA"/>
</dbReference>
<reference evidence="1" key="1">
    <citation type="journal article" date="2014" name="Front. Microbiol.">
        <title>High frequency of phylogenetically diverse reductive dehalogenase-homologous genes in deep subseafloor sedimentary metagenomes.</title>
        <authorList>
            <person name="Kawai M."/>
            <person name="Futagami T."/>
            <person name="Toyoda A."/>
            <person name="Takaki Y."/>
            <person name="Nishi S."/>
            <person name="Hori S."/>
            <person name="Arai W."/>
            <person name="Tsubouchi T."/>
            <person name="Morono Y."/>
            <person name="Uchiyama I."/>
            <person name="Ito T."/>
            <person name="Fujiyama A."/>
            <person name="Inagaki F."/>
            <person name="Takami H."/>
        </authorList>
    </citation>
    <scope>NUCLEOTIDE SEQUENCE</scope>
    <source>
        <strain evidence="1">Expedition CK06-06</strain>
    </source>
</reference>
<protein>
    <submittedName>
        <fullName evidence="1">Uncharacterized protein</fullName>
    </submittedName>
</protein>